<feature type="compositionally biased region" description="Basic and acidic residues" evidence="2">
    <location>
        <begin position="70"/>
        <end position="82"/>
    </location>
</feature>
<name>A0A8T0GUL2_CERPU</name>
<dbReference type="PANTHER" id="PTHR22814">
    <property type="entry name" value="COPPER TRANSPORT PROTEIN ATOX1-RELATED"/>
    <property type="match status" value="1"/>
</dbReference>
<gene>
    <name evidence="4" type="ORF">KC19_8G029900</name>
</gene>
<protein>
    <recommendedName>
        <fullName evidence="3">HMA domain-containing protein</fullName>
    </recommendedName>
</protein>
<feature type="domain" description="HMA" evidence="3">
    <location>
        <begin position="4"/>
        <end position="71"/>
    </location>
</feature>
<dbReference type="Proteomes" id="UP000822688">
    <property type="component" value="Chromosome 8"/>
</dbReference>
<evidence type="ECO:0000313" key="4">
    <source>
        <dbReference type="EMBL" id="KAG0563421.1"/>
    </source>
</evidence>
<dbReference type="InterPro" id="IPR006121">
    <property type="entry name" value="HMA_dom"/>
</dbReference>
<sequence length="156" mass="17285">MAPGKKLEVEVVMCCQGCVDNVEEVLNETHGISSYKIERYDSRVFITENPNGGPDRKQLVKNLKKKTHDKKAEILRRTDSETKPSTPKPTTTTTVVYTGYPLMGPGYLVPWPPSAPSSSSPITNPNYFQHPVRCHYCAGYSDIVCGNCGRGSNYNV</sequence>
<reference evidence="4" key="1">
    <citation type="submission" date="2020-06" db="EMBL/GenBank/DDBJ databases">
        <title>WGS assembly of Ceratodon purpureus strain R40.</title>
        <authorList>
            <person name="Carey S.B."/>
            <person name="Jenkins J."/>
            <person name="Shu S."/>
            <person name="Lovell J.T."/>
            <person name="Sreedasyam A."/>
            <person name="Maumus F."/>
            <person name="Tiley G.P."/>
            <person name="Fernandez-Pozo N."/>
            <person name="Barry K."/>
            <person name="Chen C."/>
            <person name="Wang M."/>
            <person name="Lipzen A."/>
            <person name="Daum C."/>
            <person name="Saski C.A."/>
            <person name="Payton A.C."/>
            <person name="Mcbreen J.C."/>
            <person name="Conrad R.E."/>
            <person name="Kollar L.M."/>
            <person name="Olsson S."/>
            <person name="Huttunen S."/>
            <person name="Landis J.B."/>
            <person name="Wickett N.J."/>
            <person name="Johnson M.G."/>
            <person name="Rensing S.A."/>
            <person name="Grimwood J."/>
            <person name="Schmutz J."/>
            <person name="Mcdaniel S.F."/>
        </authorList>
    </citation>
    <scope>NUCLEOTIDE SEQUENCE</scope>
    <source>
        <strain evidence="4">R40</strain>
    </source>
</reference>
<accession>A0A8T0GUL2</accession>
<dbReference type="EMBL" id="CM026429">
    <property type="protein sequence ID" value="KAG0563421.1"/>
    <property type="molecule type" value="Genomic_DNA"/>
</dbReference>
<dbReference type="PANTHER" id="PTHR22814:SF336">
    <property type="entry name" value="HEAVY METAL-ASSOCIATED ISOPRENYLATED PLANT PROTEIN 23"/>
    <property type="match status" value="1"/>
</dbReference>
<evidence type="ECO:0000256" key="2">
    <source>
        <dbReference type="SAM" id="MobiDB-lite"/>
    </source>
</evidence>
<keyword evidence="5" id="KW-1185">Reference proteome</keyword>
<keyword evidence="1" id="KW-0479">Metal-binding</keyword>
<feature type="compositionally biased region" description="Low complexity" evidence="2">
    <location>
        <begin position="83"/>
        <end position="92"/>
    </location>
</feature>
<dbReference type="InterPro" id="IPR036163">
    <property type="entry name" value="HMA_dom_sf"/>
</dbReference>
<evidence type="ECO:0000313" key="5">
    <source>
        <dbReference type="Proteomes" id="UP000822688"/>
    </source>
</evidence>
<evidence type="ECO:0000256" key="1">
    <source>
        <dbReference type="ARBA" id="ARBA00022723"/>
    </source>
</evidence>
<dbReference type="SUPFAM" id="SSF55008">
    <property type="entry name" value="HMA, heavy metal-associated domain"/>
    <property type="match status" value="1"/>
</dbReference>
<dbReference type="PROSITE" id="PS50846">
    <property type="entry name" value="HMA_2"/>
    <property type="match status" value="1"/>
</dbReference>
<dbReference type="Gene3D" id="3.30.70.100">
    <property type="match status" value="1"/>
</dbReference>
<dbReference type="AlphaFoldDB" id="A0A8T0GUL2"/>
<feature type="region of interest" description="Disordered" evidence="2">
    <location>
        <begin position="63"/>
        <end position="92"/>
    </location>
</feature>
<dbReference type="GO" id="GO:0046872">
    <property type="term" value="F:metal ion binding"/>
    <property type="evidence" value="ECO:0007669"/>
    <property type="project" value="UniProtKB-KW"/>
</dbReference>
<proteinExistence type="predicted"/>
<evidence type="ECO:0000259" key="3">
    <source>
        <dbReference type="PROSITE" id="PS50846"/>
    </source>
</evidence>
<organism evidence="4 5">
    <name type="scientific">Ceratodon purpureus</name>
    <name type="common">Fire moss</name>
    <name type="synonym">Dicranum purpureum</name>
    <dbReference type="NCBI Taxonomy" id="3225"/>
    <lineage>
        <taxon>Eukaryota</taxon>
        <taxon>Viridiplantae</taxon>
        <taxon>Streptophyta</taxon>
        <taxon>Embryophyta</taxon>
        <taxon>Bryophyta</taxon>
        <taxon>Bryophytina</taxon>
        <taxon>Bryopsida</taxon>
        <taxon>Dicranidae</taxon>
        <taxon>Pseudoditrichales</taxon>
        <taxon>Ditrichaceae</taxon>
        <taxon>Ceratodon</taxon>
    </lineage>
</organism>
<comment type="caution">
    <text evidence="4">The sequence shown here is derived from an EMBL/GenBank/DDBJ whole genome shotgun (WGS) entry which is preliminary data.</text>
</comment>
<dbReference type="CDD" id="cd00371">
    <property type="entry name" value="HMA"/>
    <property type="match status" value="1"/>
</dbReference>